<accession>A0A0P6WBQ8</accession>
<dbReference type="AlphaFoldDB" id="A0A0P6WBQ8"/>
<organism evidence="1 2">
    <name type="scientific">Prosthecodimorpha hirschii</name>
    <dbReference type="NCBI Taxonomy" id="665126"/>
    <lineage>
        <taxon>Bacteria</taxon>
        <taxon>Pseudomonadati</taxon>
        <taxon>Pseudomonadota</taxon>
        <taxon>Alphaproteobacteria</taxon>
        <taxon>Hyphomicrobiales</taxon>
        <taxon>Ancalomicrobiaceae</taxon>
        <taxon>Prosthecodimorpha</taxon>
    </lineage>
</organism>
<dbReference type="InterPro" id="IPR034660">
    <property type="entry name" value="DinB/YfiT-like"/>
</dbReference>
<dbReference type="EMBL" id="LJYW01000001">
    <property type="protein sequence ID" value="KPL52047.1"/>
    <property type="molecule type" value="Genomic_DNA"/>
</dbReference>
<dbReference type="Proteomes" id="UP000048984">
    <property type="component" value="Unassembled WGS sequence"/>
</dbReference>
<gene>
    <name evidence="1" type="ORF">ABB55_07235</name>
</gene>
<dbReference type="PANTHER" id="PTHR36922:SF1">
    <property type="entry name" value="DUF1993 DOMAIN-CONTAINING PROTEIN"/>
    <property type="match status" value="1"/>
</dbReference>
<dbReference type="SUPFAM" id="SSF109854">
    <property type="entry name" value="DinB/YfiT-like putative metalloenzymes"/>
    <property type="match status" value="1"/>
</dbReference>
<evidence type="ECO:0000313" key="2">
    <source>
        <dbReference type="Proteomes" id="UP000048984"/>
    </source>
</evidence>
<dbReference type="InterPro" id="IPR018531">
    <property type="entry name" value="DUF1993"/>
</dbReference>
<evidence type="ECO:0000313" key="1">
    <source>
        <dbReference type="EMBL" id="KPL52047.1"/>
    </source>
</evidence>
<sequence length="175" mass="18746">MTLSLSEISVPVFVRTLEALSGVLDKAAGHCAAKKIDPAVMAATRLIPDMFALSRQVQIACDFAKNATARLAGVEAPRFEDDETTLDQLKARIAKTADFLRNVDAAAIDAGGSRQIVFPVGPNKMQMGGTNYLVHFAMPNFHFHIVAAYAILRAAGVEIGKRDFMGAVPDFKPAA</sequence>
<keyword evidence="2" id="KW-1185">Reference proteome</keyword>
<reference evidence="1 2" key="1">
    <citation type="submission" date="2015-09" db="EMBL/GenBank/DDBJ databases">
        <authorList>
            <person name="Jackson K.R."/>
            <person name="Lunt B.L."/>
            <person name="Fisher J.N.B."/>
            <person name="Gardner A.V."/>
            <person name="Bailey M.E."/>
            <person name="Deus L.M."/>
            <person name="Earl A.S."/>
            <person name="Gibby P.D."/>
            <person name="Hartmann K.A."/>
            <person name="Liu J.E."/>
            <person name="Manci A.M."/>
            <person name="Nielsen D.A."/>
            <person name="Solomon M.B."/>
            <person name="Breakwell D.P."/>
            <person name="Burnett S.H."/>
            <person name="Grose J.H."/>
        </authorList>
    </citation>
    <scope>NUCLEOTIDE SEQUENCE [LARGE SCALE GENOMIC DNA]</scope>
    <source>
        <strain evidence="1 2">16</strain>
    </source>
</reference>
<dbReference type="Pfam" id="PF09351">
    <property type="entry name" value="DUF1993"/>
    <property type="match status" value="1"/>
</dbReference>
<dbReference type="PANTHER" id="PTHR36922">
    <property type="entry name" value="BLL2446 PROTEIN"/>
    <property type="match status" value="1"/>
</dbReference>
<name>A0A0P6WBQ8_9HYPH</name>
<dbReference type="Gene3D" id="1.20.120.450">
    <property type="entry name" value="dinb family like domain"/>
    <property type="match status" value="1"/>
</dbReference>
<evidence type="ECO:0008006" key="3">
    <source>
        <dbReference type="Google" id="ProtNLM"/>
    </source>
</evidence>
<comment type="caution">
    <text evidence="1">The sequence shown here is derived from an EMBL/GenBank/DDBJ whole genome shotgun (WGS) entry which is preliminary data.</text>
</comment>
<dbReference type="RefSeq" id="WP_054358210.1">
    <property type="nucleotide sequence ID" value="NZ_JAPCYQ010000001.1"/>
</dbReference>
<proteinExistence type="predicted"/>
<protein>
    <recommendedName>
        <fullName evidence="3">DUF1993 domain-containing protein</fullName>
    </recommendedName>
</protein>
<reference evidence="1 2" key="2">
    <citation type="submission" date="2015-10" db="EMBL/GenBank/DDBJ databases">
        <title>Draft Genome Sequence of Prosthecomicrobium hirschii ATCC 27832.</title>
        <authorList>
            <person name="Daniel J."/>
            <person name="Givan S.A."/>
            <person name="Brun Y.V."/>
            <person name="Brown P.J."/>
        </authorList>
    </citation>
    <scope>NUCLEOTIDE SEQUENCE [LARGE SCALE GENOMIC DNA]</scope>
    <source>
        <strain evidence="1 2">16</strain>
    </source>
</reference>